<evidence type="ECO:0000313" key="2">
    <source>
        <dbReference type="EMBL" id="SNR84059.1"/>
    </source>
</evidence>
<accession>A0A2K9HDA1</accession>
<dbReference type="KEGG" id="pje:CRM71_10580"/>
<sequence length="75" mass="8506">MRKKKLKKEYFAPWCTITMVQAECPLLTGSIHVTVNENSSNDQNWGYDNRFEGTPHKNGSNPDDSWFGTTSEVAP</sequence>
<evidence type="ECO:0000256" key="1">
    <source>
        <dbReference type="SAM" id="MobiDB-lite"/>
    </source>
</evidence>
<keyword evidence="3" id="KW-1185">Reference proteome</keyword>
<name>A0A2K9HDA1_9BACT</name>
<gene>
    <name evidence="2" type="ORF">SAMN06265364_11385</name>
</gene>
<reference evidence="2 3" key="1">
    <citation type="submission" date="2017-06" db="EMBL/GenBank/DDBJ databases">
        <authorList>
            <person name="Varghese N."/>
            <person name="Submissions S."/>
        </authorList>
    </citation>
    <scope>NUCLEOTIDE SEQUENCE [LARGE SCALE GENOMIC DNA]</scope>
    <source>
        <strain evidence="2 3">DSM 26989</strain>
    </source>
</reference>
<feature type="region of interest" description="Disordered" evidence="1">
    <location>
        <begin position="38"/>
        <end position="75"/>
    </location>
</feature>
<dbReference type="EMBL" id="FZNZ01000013">
    <property type="protein sequence ID" value="SNR84059.1"/>
    <property type="molecule type" value="Genomic_DNA"/>
</dbReference>
<dbReference type="Proteomes" id="UP000198427">
    <property type="component" value="Unassembled WGS sequence"/>
</dbReference>
<proteinExistence type="predicted"/>
<dbReference type="GeneID" id="94029825"/>
<evidence type="ECO:0000313" key="3">
    <source>
        <dbReference type="Proteomes" id="UP000198427"/>
    </source>
</evidence>
<comment type="caution">
    <text evidence="2">The sequence shown here is derived from an EMBL/GenBank/DDBJ whole genome shotgun (WGS) entry which is preliminary data.</text>
</comment>
<dbReference type="AlphaFoldDB" id="A0A2K9HDA1"/>
<organism evidence="2 3">
    <name type="scientific">Prevotella jejuni</name>
    <dbReference type="NCBI Taxonomy" id="1177574"/>
    <lineage>
        <taxon>Bacteria</taxon>
        <taxon>Pseudomonadati</taxon>
        <taxon>Bacteroidota</taxon>
        <taxon>Bacteroidia</taxon>
        <taxon>Bacteroidales</taxon>
        <taxon>Prevotellaceae</taxon>
        <taxon>Prevotella</taxon>
    </lineage>
</organism>
<dbReference type="RefSeq" id="WP_089366195.1">
    <property type="nucleotide sequence ID" value="NZ_CP023864.1"/>
</dbReference>
<protein>
    <submittedName>
        <fullName evidence="2">Uncharacterized protein</fullName>
    </submittedName>
</protein>
<feature type="compositionally biased region" description="Polar residues" evidence="1">
    <location>
        <begin position="57"/>
        <end position="75"/>
    </location>
</feature>